<name>A0A0F9AYI3_9ZZZZ</name>
<dbReference type="AlphaFoldDB" id="A0A0F9AYI3"/>
<dbReference type="GO" id="GO:0004066">
    <property type="term" value="F:asparagine synthase (glutamine-hydrolyzing) activity"/>
    <property type="evidence" value="ECO:0007669"/>
    <property type="project" value="InterPro"/>
</dbReference>
<reference evidence="2" key="1">
    <citation type="journal article" date="2015" name="Nature">
        <title>Complex archaea that bridge the gap between prokaryotes and eukaryotes.</title>
        <authorList>
            <person name="Spang A."/>
            <person name="Saw J.H."/>
            <person name="Jorgensen S.L."/>
            <person name="Zaremba-Niedzwiedzka K."/>
            <person name="Martijn J."/>
            <person name="Lind A.E."/>
            <person name="van Eijk R."/>
            <person name="Schleper C."/>
            <person name="Guy L."/>
            <person name="Ettema T.J."/>
        </authorList>
    </citation>
    <scope>NUCLEOTIDE SEQUENCE</scope>
</reference>
<feature type="non-terminal residue" evidence="2">
    <location>
        <position position="134"/>
    </location>
</feature>
<feature type="domain" description="Asparagine synthetase" evidence="1">
    <location>
        <begin position="22"/>
        <end position="126"/>
    </location>
</feature>
<dbReference type="InterPro" id="IPR014729">
    <property type="entry name" value="Rossmann-like_a/b/a_fold"/>
</dbReference>
<dbReference type="InterPro" id="IPR052188">
    <property type="entry name" value="Ni-pincer_cofactor_biosynth"/>
</dbReference>
<protein>
    <recommendedName>
        <fullName evidence="1">Asparagine synthetase domain-containing protein</fullName>
    </recommendedName>
</protein>
<organism evidence="2">
    <name type="scientific">marine sediment metagenome</name>
    <dbReference type="NCBI Taxonomy" id="412755"/>
    <lineage>
        <taxon>unclassified sequences</taxon>
        <taxon>metagenomes</taxon>
        <taxon>ecological metagenomes</taxon>
    </lineage>
</organism>
<gene>
    <name evidence="2" type="ORF">LCGC14_2594520</name>
</gene>
<dbReference type="PANTHER" id="PTHR43169">
    <property type="entry name" value="EXSB FAMILY PROTEIN"/>
    <property type="match status" value="1"/>
</dbReference>
<evidence type="ECO:0000259" key="1">
    <source>
        <dbReference type="Pfam" id="PF00733"/>
    </source>
</evidence>
<dbReference type="SUPFAM" id="SSF52402">
    <property type="entry name" value="Adenine nucleotide alpha hydrolases-like"/>
    <property type="match status" value="1"/>
</dbReference>
<comment type="caution">
    <text evidence="2">The sequence shown here is derived from an EMBL/GenBank/DDBJ whole genome shotgun (WGS) entry which is preliminary data.</text>
</comment>
<dbReference type="EMBL" id="LAZR01043643">
    <property type="protein sequence ID" value="KKL06592.1"/>
    <property type="molecule type" value="Genomic_DNA"/>
</dbReference>
<accession>A0A0F9AYI3</accession>
<proteinExistence type="predicted"/>
<evidence type="ECO:0000313" key="2">
    <source>
        <dbReference type="EMBL" id="KKL06592.1"/>
    </source>
</evidence>
<dbReference type="GO" id="GO:0006529">
    <property type="term" value="P:asparagine biosynthetic process"/>
    <property type="evidence" value="ECO:0007669"/>
    <property type="project" value="InterPro"/>
</dbReference>
<dbReference type="Gene3D" id="3.40.50.620">
    <property type="entry name" value="HUPs"/>
    <property type="match status" value="1"/>
</dbReference>
<sequence length="134" mass="14587">MDGKNGLSPLLSRLEELDSAVLALSGGLDSSFLLYALKEAGVRTLAVTGESPTTPARDLQDAVRVAMELEVAHRIIQTKEMERDGFIENSPERCFHCKDVLFTQLTGIAADEGYSVVLDGTTADDLRDHRPGLR</sequence>
<dbReference type="PANTHER" id="PTHR43169:SF2">
    <property type="entry name" value="NAD_GMP SYNTHASE DOMAIN-CONTAINING PROTEIN"/>
    <property type="match status" value="1"/>
</dbReference>
<dbReference type="InterPro" id="IPR001962">
    <property type="entry name" value="Asn_synthase"/>
</dbReference>
<dbReference type="Pfam" id="PF00733">
    <property type="entry name" value="Asn_synthase"/>
    <property type="match status" value="1"/>
</dbReference>